<feature type="domain" description="LicD/FKTN/FKRP nucleotidyltransferase" evidence="1">
    <location>
        <begin position="40"/>
        <end position="71"/>
    </location>
</feature>
<sequence length="296" mass="33272">MSTEKKMDQEYLDYTLQYNPPMNLEAAERNLKEAKQILNKMGIVFLLGSGICLGATRDGAFIPWDDDVDLVSVIGLNNSTEGSADIVAKAFKKKGYFVGGLDGNHSKTRMTVKDEVRLSIEFLRITDDQIHAYPGIWFPSNMFTEPKEIDFLGEKFFVPNPPEEYLRLKYGENWMIPRKAGEYEKDVVEKIEEVKIDGTPCVMRVLNRNGGPVNDAEVILVGGGRSRTDMEGYAEVILPGPDWYALMIRYPGHEQVLYMESLEPGRRYVYRSDSASKMAESASGDVGTLGNLLSQE</sequence>
<dbReference type="Pfam" id="PF04991">
    <property type="entry name" value="LicD"/>
    <property type="match status" value="1"/>
</dbReference>
<dbReference type="InterPro" id="IPR008969">
    <property type="entry name" value="CarboxyPept-like_regulatory"/>
</dbReference>
<reference evidence="2" key="1">
    <citation type="submission" date="2018-05" db="EMBL/GenBank/DDBJ databases">
        <authorList>
            <person name="Lanie J.A."/>
            <person name="Ng W.-L."/>
            <person name="Kazmierczak K.M."/>
            <person name="Andrzejewski T.M."/>
            <person name="Davidsen T.M."/>
            <person name="Wayne K.J."/>
            <person name="Tettelin H."/>
            <person name="Glass J.I."/>
            <person name="Rusch D."/>
            <person name="Podicherti R."/>
            <person name="Tsui H.-C.T."/>
            <person name="Winkler M.E."/>
        </authorList>
    </citation>
    <scope>NUCLEOTIDE SEQUENCE</scope>
</reference>
<dbReference type="PANTHER" id="PTHR13627:SF31">
    <property type="entry name" value="RIBITOL 5-PHOSPHATE TRANSFERASE FKRP"/>
    <property type="match status" value="1"/>
</dbReference>
<dbReference type="PANTHER" id="PTHR13627">
    <property type="entry name" value="FUKUTIN RELATED PROTEIN"/>
    <property type="match status" value="1"/>
</dbReference>
<name>A0A382NHI2_9ZZZZ</name>
<proteinExistence type="predicted"/>
<dbReference type="InterPro" id="IPR007074">
    <property type="entry name" value="LicD/FKTN/FKRP_NTP_transf"/>
</dbReference>
<evidence type="ECO:0000313" key="2">
    <source>
        <dbReference type="EMBL" id="SVC59162.1"/>
    </source>
</evidence>
<dbReference type="EMBL" id="UINC01099693">
    <property type="protein sequence ID" value="SVC59162.1"/>
    <property type="molecule type" value="Genomic_DNA"/>
</dbReference>
<evidence type="ECO:0000259" key="1">
    <source>
        <dbReference type="Pfam" id="PF04991"/>
    </source>
</evidence>
<dbReference type="SUPFAM" id="SSF49464">
    <property type="entry name" value="Carboxypeptidase regulatory domain-like"/>
    <property type="match status" value="1"/>
</dbReference>
<dbReference type="GO" id="GO:0009100">
    <property type="term" value="P:glycoprotein metabolic process"/>
    <property type="evidence" value="ECO:0007669"/>
    <property type="project" value="UniProtKB-ARBA"/>
</dbReference>
<accession>A0A382NHI2</accession>
<organism evidence="2">
    <name type="scientific">marine metagenome</name>
    <dbReference type="NCBI Taxonomy" id="408172"/>
    <lineage>
        <taxon>unclassified sequences</taxon>
        <taxon>metagenomes</taxon>
        <taxon>ecological metagenomes</taxon>
    </lineage>
</organism>
<gene>
    <name evidence="2" type="ORF">METZ01_LOCUS312016</name>
</gene>
<protein>
    <recommendedName>
        <fullName evidence="1">LicD/FKTN/FKRP nucleotidyltransferase domain-containing protein</fullName>
    </recommendedName>
</protein>
<dbReference type="InterPro" id="IPR052613">
    <property type="entry name" value="LicD_transferase"/>
</dbReference>
<dbReference type="AlphaFoldDB" id="A0A382NHI2"/>